<gene>
    <name evidence="2" type="ORF">PRK78_005590</name>
</gene>
<dbReference type="EC" id="3.5.1.4" evidence="2"/>
<protein>
    <submittedName>
        <fullName evidence="2">Amidase</fullName>
        <ecNumber evidence="2">3.5.1.4</ecNumber>
    </submittedName>
</protein>
<feature type="domain" description="Amidase" evidence="1">
    <location>
        <begin position="27"/>
        <end position="438"/>
    </location>
</feature>
<sequence>MDSLNLLTATAVDLQTLLSANKVNSVDLVNAYLKQTEKYNHYLKAVLQLAPKENLLKQAQDLDHERAAGKVRGPLHGIPILIKDNIAVHPDLGLRTTGGSFALAESIPRENAAVVNKILRAGLIILGKASLSELNYFKGIGLPCGWSALGGQTESPYVRGGYQKDDSPGGHSNCGGSSSGSGVSVAAGFAPFSLGAEAEGSLTMPATRAALYTIKPTPGIVPGEGTIPFFPVVESVGPMTKCVKDLALLLDVLVDYTRTQVPEGGYLSAMTDSFADLTIAAASPVDWYFDSTFVKPDEEATLQMNREILIVYEKLKSLAKGFHEDVPLPALEGLDRNGASCLDSMFKHNFKQNFESYLQGLEYSPVRTLQELVDYNRKNKDKALPPGYESQELLETALTYHLTPDEYDKTFSHMREWGRDKGIDYILQKYKADIIIGPADSELTQFSAASSK</sequence>
<dbReference type="GO" id="GO:0004040">
    <property type="term" value="F:amidase activity"/>
    <property type="evidence" value="ECO:0007669"/>
    <property type="project" value="UniProtKB-EC"/>
</dbReference>
<dbReference type="Pfam" id="PF01425">
    <property type="entry name" value="Amidase"/>
    <property type="match status" value="1"/>
</dbReference>
<accession>A0AAF0DJX3</accession>
<proteinExistence type="predicted"/>
<evidence type="ECO:0000259" key="1">
    <source>
        <dbReference type="Pfam" id="PF01425"/>
    </source>
</evidence>
<reference evidence="2" key="1">
    <citation type="submission" date="2023-03" db="EMBL/GenBank/DDBJ databases">
        <title>Emydomyces testavorans Genome Sequence.</title>
        <authorList>
            <person name="Hoyer L."/>
        </authorList>
    </citation>
    <scope>NUCLEOTIDE SEQUENCE</scope>
    <source>
        <strain evidence="2">16-2883</strain>
    </source>
</reference>
<organism evidence="2 3">
    <name type="scientific">Emydomyces testavorans</name>
    <dbReference type="NCBI Taxonomy" id="2070801"/>
    <lineage>
        <taxon>Eukaryota</taxon>
        <taxon>Fungi</taxon>
        <taxon>Dikarya</taxon>
        <taxon>Ascomycota</taxon>
        <taxon>Pezizomycotina</taxon>
        <taxon>Eurotiomycetes</taxon>
        <taxon>Eurotiomycetidae</taxon>
        <taxon>Onygenales</taxon>
        <taxon>Nannizziopsiaceae</taxon>
        <taxon>Emydomyces</taxon>
    </lineage>
</organism>
<keyword evidence="2" id="KW-0378">Hydrolase</keyword>
<evidence type="ECO:0000313" key="2">
    <source>
        <dbReference type="EMBL" id="WEW60105.1"/>
    </source>
</evidence>
<evidence type="ECO:0000313" key="3">
    <source>
        <dbReference type="Proteomes" id="UP001219355"/>
    </source>
</evidence>
<dbReference type="Proteomes" id="UP001219355">
    <property type="component" value="Chromosome 3"/>
</dbReference>
<dbReference type="PANTHER" id="PTHR42678">
    <property type="entry name" value="AMIDASE"/>
    <property type="match status" value="1"/>
</dbReference>
<dbReference type="InterPro" id="IPR023631">
    <property type="entry name" value="Amidase_dom"/>
</dbReference>
<dbReference type="EMBL" id="CP120629">
    <property type="protein sequence ID" value="WEW60105.1"/>
    <property type="molecule type" value="Genomic_DNA"/>
</dbReference>
<keyword evidence="3" id="KW-1185">Reference proteome</keyword>
<name>A0AAF0DJX3_9EURO</name>
<dbReference type="PANTHER" id="PTHR42678:SF34">
    <property type="entry name" value="OS04G0183300 PROTEIN"/>
    <property type="match status" value="1"/>
</dbReference>
<dbReference type="Gene3D" id="3.90.1300.10">
    <property type="entry name" value="Amidase signature (AS) domain"/>
    <property type="match status" value="1"/>
</dbReference>
<dbReference type="InterPro" id="IPR036928">
    <property type="entry name" value="AS_sf"/>
</dbReference>
<dbReference type="AlphaFoldDB" id="A0AAF0DJX3"/>
<dbReference type="SUPFAM" id="SSF75304">
    <property type="entry name" value="Amidase signature (AS) enzymes"/>
    <property type="match status" value="1"/>
</dbReference>